<dbReference type="InterPro" id="IPR011990">
    <property type="entry name" value="TPR-like_helical_dom_sf"/>
</dbReference>
<dbReference type="InterPro" id="IPR001867">
    <property type="entry name" value="OmpR/PhoB-type_DNA-bd"/>
</dbReference>
<dbReference type="RefSeq" id="WP_245346537.1">
    <property type="nucleotide sequence ID" value="NZ_JAGIOI010000001.1"/>
</dbReference>
<dbReference type="InterPro" id="IPR036388">
    <property type="entry name" value="WH-like_DNA-bd_sf"/>
</dbReference>
<evidence type="ECO:0000259" key="2">
    <source>
        <dbReference type="SMART" id="SM00862"/>
    </source>
</evidence>
<dbReference type="PANTHER" id="PTHR35807">
    <property type="entry name" value="TRANSCRIPTIONAL REGULATOR REDD-RELATED"/>
    <property type="match status" value="1"/>
</dbReference>
<dbReference type="SUPFAM" id="SSF46894">
    <property type="entry name" value="C-terminal effector domain of the bipartite response regulators"/>
    <property type="match status" value="1"/>
</dbReference>
<proteinExistence type="predicted"/>
<dbReference type="InterPro" id="IPR019734">
    <property type="entry name" value="TPR_rpt"/>
</dbReference>
<dbReference type="EMBL" id="JAGIOI010000001">
    <property type="protein sequence ID" value="MBP2413865.1"/>
    <property type="molecule type" value="Genomic_DNA"/>
</dbReference>
<reference evidence="3 4" key="1">
    <citation type="submission" date="2021-03" db="EMBL/GenBank/DDBJ databases">
        <title>Sequencing the genomes of 1000 actinobacteria strains.</title>
        <authorList>
            <person name="Klenk H.-P."/>
        </authorList>
    </citation>
    <scope>NUCLEOTIDE SEQUENCE [LARGE SCALE GENOMIC DNA]</scope>
    <source>
        <strain evidence="3 4">DSM 16005</strain>
    </source>
</reference>
<evidence type="ECO:0000256" key="1">
    <source>
        <dbReference type="ARBA" id="ARBA00023125"/>
    </source>
</evidence>
<evidence type="ECO:0000313" key="3">
    <source>
        <dbReference type="EMBL" id="MBP2413865.1"/>
    </source>
</evidence>
<sequence length="909" mass="98626">MVGRAEAVAFLQEVSGGNPLMITELLASGQMLRGRLPMEQHADFLALAEVRLAALDPDVVGMLVALAVFERPPTLAELAGCAAQPVHETAGALDLAVAGGIVAKISRGPYSGHFELVHAMMRAAVLDWAALSQIEAARQRRVADPSLNPAERARHLLLMQGSVTERLQAVLDAANESLESFAFEEAVELGELALASLPDHGPGGGPTAARIALAVGQAYWRIGSHARAEESYRRASQLLGRSGYIEVDYLIALGPHLEFDLSGLAATQRAQQCLAALSDGRLVDGVQRVKLLATLALAQDSLDPEQAMVAAAEAMAASALVDDPVARAYAMAATAMTDMSPHTVGMRHDAARHILAVVEQHNEFRLASVGYFLLLRSLLEKGDIQELDLQLTHRSDVLDRFPELHQSKQAHWFRCLRAILDGDTVLAEQLVLAAHAEASATQEASADAVLRGQMGIIRWMQGQIGDVEGSFLRARRENPEERIWAASLVWLWHKQGRDDAAVRLLETLTDLDAIPRNRMWLSTMTALAEIASEMGSEQFARGIRDALLPYAQQVIPLGVGVAFWGTVGRSLGLLAERLGLVDEAREHLRTAMEISARSGAQAWLAEAQIEYAEFSLRHAESRNYCPAEARQLLEQALVSANRRSFRLLQVRAESVLSRLEADPAAGGPQVITAAPSQGHVPADGRARVRVMGAFDVVSHQGQRARWTSRKARELLKILVSMRGVPTSREVFMDALWPGQAPEALANRFAVAINTVRRAMDPARDFPPHHFLVVDAESVRLQLDHVDVDVEVFMALARGTSESQLRRAAQLYVGDVFAEEPYADWAGALRHEAQLTYCQLALVLARQDAGAGDLLSASQLYRAVLDIEPENRDAGQGLLEALTAMGAHGQAREVAGRMGAWEQEAAAATL</sequence>
<dbReference type="Proteomes" id="UP000711614">
    <property type="component" value="Unassembled WGS sequence"/>
</dbReference>
<gene>
    <name evidence="3" type="ORF">JOF48_002664</name>
</gene>
<comment type="caution">
    <text evidence="3">The sequence shown here is derived from an EMBL/GenBank/DDBJ whole genome shotgun (WGS) entry which is preliminary data.</text>
</comment>
<dbReference type="InterPro" id="IPR016032">
    <property type="entry name" value="Sig_transdc_resp-reg_C-effctor"/>
</dbReference>
<evidence type="ECO:0000313" key="4">
    <source>
        <dbReference type="Proteomes" id="UP000711614"/>
    </source>
</evidence>
<dbReference type="InterPro" id="IPR051677">
    <property type="entry name" value="AfsR-DnrI-RedD_regulator"/>
</dbReference>
<name>A0ABS4YZ66_9MICC</name>
<dbReference type="SUPFAM" id="SSF48452">
    <property type="entry name" value="TPR-like"/>
    <property type="match status" value="2"/>
</dbReference>
<dbReference type="SMART" id="SM00862">
    <property type="entry name" value="Trans_reg_C"/>
    <property type="match status" value="1"/>
</dbReference>
<keyword evidence="1" id="KW-0238">DNA-binding</keyword>
<dbReference type="Gene3D" id="1.25.40.10">
    <property type="entry name" value="Tetratricopeptide repeat domain"/>
    <property type="match status" value="2"/>
</dbReference>
<protein>
    <submittedName>
        <fullName evidence="3">Tetratricopeptide (TPR) repeat protein</fullName>
    </submittedName>
</protein>
<accession>A0ABS4YZ66</accession>
<organism evidence="3 4">
    <name type="scientific">Arthrobacter stackebrandtii</name>
    <dbReference type="NCBI Taxonomy" id="272161"/>
    <lineage>
        <taxon>Bacteria</taxon>
        <taxon>Bacillati</taxon>
        <taxon>Actinomycetota</taxon>
        <taxon>Actinomycetes</taxon>
        <taxon>Micrococcales</taxon>
        <taxon>Micrococcaceae</taxon>
        <taxon>Arthrobacter</taxon>
    </lineage>
</organism>
<dbReference type="Pfam" id="PF13181">
    <property type="entry name" value="TPR_8"/>
    <property type="match status" value="1"/>
</dbReference>
<dbReference type="Gene3D" id="1.10.10.10">
    <property type="entry name" value="Winged helix-like DNA-binding domain superfamily/Winged helix DNA-binding domain"/>
    <property type="match status" value="1"/>
</dbReference>
<feature type="domain" description="OmpR/PhoB-type" evidence="2">
    <location>
        <begin position="701"/>
        <end position="780"/>
    </location>
</feature>
<keyword evidence="4" id="KW-1185">Reference proteome</keyword>